<comment type="subcellular location">
    <subcellularLocation>
        <location evidence="2">Cell inner membrane</location>
    </subcellularLocation>
</comment>
<comment type="caution">
    <text evidence="5">The sequence shown here is derived from an EMBL/GenBank/DDBJ whole genome shotgun (WGS) entry which is preliminary data.</text>
</comment>
<dbReference type="SMART" id="SM00091">
    <property type="entry name" value="PAS"/>
    <property type="match status" value="1"/>
</dbReference>
<dbReference type="InterPro" id="IPR029016">
    <property type="entry name" value="GAF-like_dom_sf"/>
</dbReference>
<evidence type="ECO:0000313" key="5">
    <source>
        <dbReference type="EMBL" id="MBB6343448.1"/>
    </source>
</evidence>
<evidence type="ECO:0000259" key="3">
    <source>
        <dbReference type="PROSITE" id="PS50112"/>
    </source>
</evidence>
<dbReference type="GO" id="GO:0005886">
    <property type="term" value="C:plasma membrane"/>
    <property type="evidence" value="ECO:0007669"/>
    <property type="project" value="UniProtKB-SubCell"/>
</dbReference>
<keyword evidence="6" id="KW-1185">Reference proteome</keyword>
<dbReference type="Gene3D" id="3.30.450.40">
    <property type="match status" value="1"/>
</dbReference>
<feature type="domain" description="PAS" evidence="3">
    <location>
        <begin position="14"/>
        <end position="77"/>
    </location>
</feature>
<evidence type="ECO:0000313" key="6">
    <source>
        <dbReference type="Proteomes" id="UP000557193"/>
    </source>
</evidence>
<dbReference type="InterPro" id="IPR000014">
    <property type="entry name" value="PAS"/>
</dbReference>
<dbReference type="AlphaFoldDB" id="A0A7X0BVQ4"/>
<dbReference type="Pfam" id="PF00990">
    <property type="entry name" value="GGDEF"/>
    <property type="match status" value="1"/>
</dbReference>
<dbReference type="FunFam" id="3.30.70.270:FF:000001">
    <property type="entry name" value="Diguanylate cyclase domain protein"/>
    <property type="match status" value="1"/>
</dbReference>
<comment type="cofactor">
    <cofactor evidence="1">
        <name>Mg(2+)</name>
        <dbReference type="ChEBI" id="CHEBI:18420"/>
    </cofactor>
</comment>
<dbReference type="InterPro" id="IPR013655">
    <property type="entry name" value="PAS_fold_3"/>
</dbReference>
<reference evidence="5 6" key="1">
    <citation type="submission" date="2020-08" db="EMBL/GenBank/DDBJ databases">
        <title>Functional genomics of gut bacteria from endangered species of beetles.</title>
        <authorList>
            <person name="Carlos-Shanley C."/>
        </authorList>
    </citation>
    <scope>NUCLEOTIDE SEQUENCE [LARGE SCALE GENOMIC DNA]</scope>
    <source>
        <strain evidence="5 6">S00202</strain>
    </source>
</reference>
<accession>A0A7X0BVQ4</accession>
<dbReference type="InterPro" id="IPR029787">
    <property type="entry name" value="Nucleotide_cyclase"/>
</dbReference>
<dbReference type="CDD" id="cd00130">
    <property type="entry name" value="PAS"/>
    <property type="match status" value="1"/>
</dbReference>
<proteinExistence type="predicted"/>
<dbReference type="SUPFAM" id="SSF55073">
    <property type="entry name" value="Nucleotide cyclase"/>
    <property type="match status" value="1"/>
</dbReference>
<evidence type="ECO:0000259" key="4">
    <source>
        <dbReference type="PROSITE" id="PS50887"/>
    </source>
</evidence>
<evidence type="ECO:0000256" key="1">
    <source>
        <dbReference type="ARBA" id="ARBA00001946"/>
    </source>
</evidence>
<feature type="domain" description="GGDEF" evidence="4">
    <location>
        <begin position="307"/>
        <end position="440"/>
    </location>
</feature>
<organism evidence="5 6">
    <name type="scientific">Pseudomonas fluvialis</name>
    <dbReference type="NCBI Taxonomy" id="1793966"/>
    <lineage>
        <taxon>Bacteria</taxon>
        <taxon>Pseudomonadati</taxon>
        <taxon>Pseudomonadota</taxon>
        <taxon>Gammaproteobacteria</taxon>
        <taxon>Pseudomonadales</taxon>
        <taxon>Pseudomonadaceae</taxon>
        <taxon>Pseudomonas</taxon>
    </lineage>
</organism>
<dbReference type="NCBIfam" id="TIGR00254">
    <property type="entry name" value="GGDEF"/>
    <property type="match status" value="1"/>
</dbReference>
<dbReference type="PROSITE" id="PS50112">
    <property type="entry name" value="PAS"/>
    <property type="match status" value="1"/>
</dbReference>
<dbReference type="PROSITE" id="PS50887">
    <property type="entry name" value="GGDEF"/>
    <property type="match status" value="1"/>
</dbReference>
<sequence>MPMKNAGFMINNNVMDLLLDAICVVSREGRFVAVSPACERIFGYLPEELIGRAMIDLVLPDDRERTLQAARDIMAGVDMLCFENRYVRKDGRIVHILWSARWSEVDHVRVAVAHDITERKRSELRQAATFAISEATHVAQDLTGLLQRIHQIIAELIPGSQFAVVLQDEDANQLRVAYPLAVQDASSTVLDFALQVIHGTLDFVEAGGLTSPQGGGSSVWLGVPLNAGQDGLGALILHGAIEVRYTDQDKQLLHYVSTQLATFIERQRMLSRLQFMAQFDQLTGLPNRALLFDRLHIALARAKREQAPLSLLFLDLDKFKQVNDSLGHKAGDQLLQMVAQRLLECIRESDTAARLAGDEFVVLLEDAGAAEGIAGVAEKIRFTLSQAFELEGQAHFVLPSIGGAVYPLHGCDAQQLLQRADHAMYQAKRAGGNRFQLAHDSDLSMML</sequence>
<gene>
    <name evidence="5" type="ORF">HNP49_003650</name>
</gene>
<protein>
    <submittedName>
        <fullName evidence="5">Diguanylate cyclase (GGDEF)-like protein/PAS domain S-box-containing protein</fullName>
    </submittedName>
</protein>
<dbReference type="InterPro" id="IPR035965">
    <property type="entry name" value="PAS-like_dom_sf"/>
</dbReference>
<dbReference type="EMBL" id="JACHLL010000010">
    <property type="protein sequence ID" value="MBB6343448.1"/>
    <property type="molecule type" value="Genomic_DNA"/>
</dbReference>
<dbReference type="PANTHER" id="PTHR46663:SF3">
    <property type="entry name" value="SLL0267 PROTEIN"/>
    <property type="match status" value="1"/>
</dbReference>
<dbReference type="SUPFAM" id="SSF55781">
    <property type="entry name" value="GAF domain-like"/>
    <property type="match status" value="1"/>
</dbReference>
<dbReference type="Proteomes" id="UP000557193">
    <property type="component" value="Unassembled WGS sequence"/>
</dbReference>
<dbReference type="InterPro" id="IPR000160">
    <property type="entry name" value="GGDEF_dom"/>
</dbReference>
<dbReference type="Gene3D" id="3.30.450.20">
    <property type="entry name" value="PAS domain"/>
    <property type="match status" value="1"/>
</dbReference>
<dbReference type="PANTHER" id="PTHR46663">
    <property type="entry name" value="DIGUANYLATE CYCLASE DGCT-RELATED"/>
    <property type="match status" value="1"/>
</dbReference>
<dbReference type="SUPFAM" id="SSF55785">
    <property type="entry name" value="PYP-like sensor domain (PAS domain)"/>
    <property type="match status" value="1"/>
</dbReference>
<dbReference type="Gene3D" id="3.30.70.270">
    <property type="match status" value="1"/>
</dbReference>
<name>A0A7X0BVQ4_9PSED</name>
<dbReference type="InterPro" id="IPR052163">
    <property type="entry name" value="DGC-Regulatory_Protein"/>
</dbReference>
<dbReference type="InterPro" id="IPR043128">
    <property type="entry name" value="Rev_trsase/Diguanyl_cyclase"/>
</dbReference>
<dbReference type="CDD" id="cd01949">
    <property type="entry name" value="GGDEF"/>
    <property type="match status" value="1"/>
</dbReference>
<dbReference type="SMART" id="SM00267">
    <property type="entry name" value="GGDEF"/>
    <property type="match status" value="1"/>
</dbReference>
<dbReference type="GO" id="GO:0003824">
    <property type="term" value="F:catalytic activity"/>
    <property type="evidence" value="ECO:0007669"/>
    <property type="project" value="UniProtKB-ARBA"/>
</dbReference>
<dbReference type="Pfam" id="PF08447">
    <property type="entry name" value="PAS_3"/>
    <property type="match status" value="1"/>
</dbReference>
<dbReference type="NCBIfam" id="TIGR00229">
    <property type="entry name" value="sensory_box"/>
    <property type="match status" value="1"/>
</dbReference>
<evidence type="ECO:0000256" key="2">
    <source>
        <dbReference type="ARBA" id="ARBA00004533"/>
    </source>
</evidence>